<sequence>MKFGYAGRAGKRWPSIRCSLKRSLDAVASFFKAIGLIVSPTKTEALLVHPRAAERRTIRRLVLGVRPIPWNKAVTYLGLRILPM</sequence>
<reference evidence="1" key="1">
    <citation type="journal article" date="2020" name="Cell">
        <title>Large-Scale Comparative Analyses of Tick Genomes Elucidate Their Genetic Diversity and Vector Capacities.</title>
        <authorList>
            <consortium name="Tick Genome and Microbiome Consortium (TIGMIC)"/>
            <person name="Jia N."/>
            <person name="Wang J."/>
            <person name="Shi W."/>
            <person name="Du L."/>
            <person name="Sun Y."/>
            <person name="Zhan W."/>
            <person name="Jiang J.F."/>
            <person name="Wang Q."/>
            <person name="Zhang B."/>
            <person name="Ji P."/>
            <person name="Bell-Sakyi L."/>
            <person name="Cui X.M."/>
            <person name="Yuan T.T."/>
            <person name="Jiang B.G."/>
            <person name="Yang W.F."/>
            <person name="Lam T.T."/>
            <person name="Chang Q.C."/>
            <person name="Ding S.J."/>
            <person name="Wang X.J."/>
            <person name="Zhu J.G."/>
            <person name="Ruan X.D."/>
            <person name="Zhao L."/>
            <person name="Wei J.T."/>
            <person name="Ye R.Z."/>
            <person name="Que T.C."/>
            <person name="Du C.H."/>
            <person name="Zhou Y.H."/>
            <person name="Cheng J.X."/>
            <person name="Dai P.F."/>
            <person name="Guo W.B."/>
            <person name="Han X.H."/>
            <person name="Huang E.J."/>
            <person name="Li L.F."/>
            <person name="Wei W."/>
            <person name="Gao Y.C."/>
            <person name="Liu J.Z."/>
            <person name="Shao H.Z."/>
            <person name="Wang X."/>
            <person name="Wang C.C."/>
            <person name="Yang T.C."/>
            <person name="Huo Q.B."/>
            <person name="Li W."/>
            <person name="Chen H.Y."/>
            <person name="Chen S.E."/>
            <person name="Zhou L.G."/>
            <person name="Ni X.B."/>
            <person name="Tian J.H."/>
            <person name="Sheng Y."/>
            <person name="Liu T."/>
            <person name="Pan Y.S."/>
            <person name="Xia L.Y."/>
            <person name="Li J."/>
            <person name="Zhao F."/>
            <person name="Cao W.C."/>
        </authorList>
    </citation>
    <scope>NUCLEOTIDE SEQUENCE</scope>
    <source>
        <strain evidence="1">Rsan-2018</strain>
    </source>
</reference>
<comment type="caution">
    <text evidence="1">The sequence shown here is derived from an EMBL/GenBank/DDBJ whole genome shotgun (WGS) entry which is preliminary data.</text>
</comment>
<accession>A0A9D4PT86</accession>
<dbReference type="EMBL" id="JABSTV010001250">
    <property type="protein sequence ID" value="KAH7955420.1"/>
    <property type="molecule type" value="Genomic_DNA"/>
</dbReference>
<dbReference type="AlphaFoldDB" id="A0A9D4PT86"/>
<proteinExistence type="predicted"/>
<evidence type="ECO:0000313" key="2">
    <source>
        <dbReference type="Proteomes" id="UP000821837"/>
    </source>
</evidence>
<dbReference type="Proteomes" id="UP000821837">
    <property type="component" value="Unassembled WGS sequence"/>
</dbReference>
<name>A0A9D4PT86_RHISA</name>
<protein>
    <submittedName>
        <fullName evidence="1">Uncharacterized protein</fullName>
    </submittedName>
</protein>
<evidence type="ECO:0000313" key="1">
    <source>
        <dbReference type="EMBL" id="KAH7955420.1"/>
    </source>
</evidence>
<gene>
    <name evidence="1" type="ORF">HPB52_000864</name>
</gene>
<keyword evidence="2" id="KW-1185">Reference proteome</keyword>
<reference evidence="1" key="2">
    <citation type="submission" date="2021-09" db="EMBL/GenBank/DDBJ databases">
        <authorList>
            <person name="Jia N."/>
            <person name="Wang J."/>
            <person name="Shi W."/>
            <person name="Du L."/>
            <person name="Sun Y."/>
            <person name="Zhan W."/>
            <person name="Jiang J."/>
            <person name="Wang Q."/>
            <person name="Zhang B."/>
            <person name="Ji P."/>
            <person name="Sakyi L.B."/>
            <person name="Cui X."/>
            <person name="Yuan T."/>
            <person name="Jiang B."/>
            <person name="Yang W."/>
            <person name="Lam T.T.-Y."/>
            <person name="Chang Q."/>
            <person name="Ding S."/>
            <person name="Wang X."/>
            <person name="Zhu J."/>
            <person name="Ruan X."/>
            <person name="Zhao L."/>
            <person name="Wei J."/>
            <person name="Que T."/>
            <person name="Du C."/>
            <person name="Cheng J."/>
            <person name="Dai P."/>
            <person name="Han X."/>
            <person name="Huang E."/>
            <person name="Gao Y."/>
            <person name="Liu J."/>
            <person name="Shao H."/>
            <person name="Ye R."/>
            <person name="Li L."/>
            <person name="Wei W."/>
            <person name="Wang X."/>
            <person name="Wang C."/>
            <person name="Huo Q."/>
            <person name="Li W."/>
            <person name="Guo W."/>
            <person name="Chen H."/>
            <person name="Chen S."/>
            <person name="Zhou L."/>
            <person name="Zhou L."/>
            <person name="Ni X."/>
            <person name="Tian J."/>
            <person name="Zhou Y."/>
            <person name="Sheng Y."/>
            <person name="Liu T."/>
            <person name="Pan Y."/>
            <person name="Xia L."/>
            <person name="Li J."/>
            <person name="Zhao F."/>
            <person name="Cao W."/>
        </authorList>
    </citation>
    <scope>NUCLEOTIDE SEQUENCE</scope>
    <source>
        <strain evidence="1">Rsan-2018</strain>
        <tissue evidence="1">Larvae</tissue>
    </source>
</reference>
<organism evidence="1 2">
    <name type="scientific">Rhipicephalus sanguineus</name>
    <name type="common">Brown dog tick</name>
    <name type="synonym">Ixodes sanguineus</name>
    <dbReference type="NCBI Taxonomy" id="34632"/>
    <lineage>
        <taxon>Eukaryota</taxon>
        <taxon>Metazoa</taxon>
        <taxon>Ecdysozoa</taxon>
        <taxon>Arthropoda</taxon>
        <taxon>Chelicerata</taxon>
        <taxon>Arachnida</taxon>
        <taxon>Acari</taxon>
        <taxon>Parasitiformes</taxon>
        <taxon>Ixodida</taxon>
        <taxon>Ixodoidea</taxon>
        <taxon>Ixodidae</taxon>
        <taxon>Rhipicephalinae</taxon>
        <taxon>Rhipicephalus</taxon>
        <taxon>Rhipicephalus</taxon>
    </lineage>
</organism>